<evidence type="ECO:0000256" key="1">
    <source>
        <dbReference type="SAM" id="MobiDB-lite"/>
    </source>
</evidence>
<proteinExistence type="predicted"/>
<gene>
    <name evidence="2" type="ORF">HZA66_14385</name>
</gene>
<sequence>MTTTKSKLRSDPLEPAAPKAPRGYREDLHGWVEDQVALLKAGRLSEIDAVNIADELGDVGKTEYDKLQSAIRIVLLHLLKWDHQPERRSRSWVLSIREHRRRIARVLRDNPSLGPRISDGIVEGYEDAVDDAVKETGLTETAFPATCPYDWQTIVDRVVEYDELQSPRRH</sequence>
<dbReference type="Gene3D" id="1.20.1220.20">
    <property type="entry name" value="Uncharcterised protein PF01724"/>
    <property type="match status" value="1"/>
</dbReference>
<comment type="caution">
    <text evidence="2">The sequence shown here is derived from an EMBL/GenBank/DDBJ whole genome shotgun (WGS) entry which is preliminary data.</text>
</comment>
<dbReference type="InterPro" id="IPR002636">
    <property type="entry name" value="DUF29"/>
</dbReference>
<dbReference type="EMBL" id="JACRJB010000040">
    <property type="protein sequence ID" value="MBI5130625.1"/>
    <property type="molecule type" value="Genomic_DNA"/>
</dbReference>
<dbReference type="PANTHER" id="PTHR34235">
    <property type="entry name" value="SLR1203 PROTEIN-RELATED"/>
    <property type="match status" value="1"/>
</dbReference>
<dbReference type="Pfam" id="PF01724">
    <property type="entry name" value="DUF29"/>
    <property type="match status" value="1"/>
</dbReference>
<organism evidence="2 3">
    <name type="scientific">Rhodopseudomonas palustris</name>
    <dbReference type="NCBI Taxonomy" id="1076"/>
    <lineage>
        <taxon>Bacteria</taxon>
        <taxon>Pseudomonadati</taxon>
        <taxon>Pseudomonadota</taxon>
        <taxon>Alphaproteobacteria</taxon>
        <taxon>Hyphomicrobiales</taxon>
        <taxon>Nitrobacteraceae</taxon>
        <taxon>Rhodopseudomonas</taxon>
    </lineage>
</organism>
<protein>
    <submittedName>
        <fullName evidence="2">DUF29 domain-containing protein</fullName>
    </submittedName>
</protein>
<feature type="region of interest" description="Disordered" evidence="1">
    <location>
        <begin position="1"/>
        <end position="23"/>
    </location>
</feature>
<dbReference type="AlphaFoldDB" id="A0A933W235"/>
<evidence type="ECO:0000313" key="2">
    <source>
        <dbReference type="EMBL" id="MBI5130625.1"/>
    </source>
</evidence>
<evidence type="ECO:0000313" key="3">
    <source>
        <dbReference type="Proteomes" id="UP000782519"/>
    </source>
</evidence>
<dbReference type="Proteomes" id="UP000782519">
    <property type="component" value="Unassembled WGS sequence"/>
</dbReference>
<name>A0A933W235_RHOPL</name>
<accession>A0A933W235</accession>
<reference evidence="2" key="1">
    <citation type="submission" date="2020-07" db="EMBL/GenBank/DDBJ databases">
        <title>Huge and variable diversity of episymbiotic CPR bacteria and DPANN archaea in groundwater ecosystems.</title>
        <authorList>
            <person name="He C.Y."/>
            <person name="Keren R."/>
            <person name="Whittaker M."/>
            <person name="Farag I.F."/>
            <person name="Doudna J."/>
            <person name="Cate J.H.D."/>
            <person name="Banfield J.F."/>
        </authorList>
    </citation>
    <scope>NUCLEOTIDE SEQUENCE</scope>
    <source>
        <strain evidence="2">NC_groundwater_1818_Pr3_B-0.1um_66_35</strain>
    </source>
</reference>